<dbReference type="Proteomes" id="UP000492821">
    <property type="component" value="Unassembled WGS sequence"/>
</dbReference>
<organism evidence="2 3">
    <name type="scientific">Panagrellus redivivus</name>
    <name type="common">Microworm</name>
    <dbReference type="NCBI Taxonomy" id="6233"/>
    <lineage>
        <taxon>Eukaryota</taxon>
        <taxon>Metazoa</taxon>
        <taxon>Ecdysozoa</taxon>
        <taxon>Nematoda</taxon>
        <taxon>Chromadorea</taxon>
        <taxon>Rhabditida</taxon>
        <taxon>Tylenchina</taxon>
        <taxon>Panagrolaimomorpha</taxon>
        <taxon>Panagrolaimoidea</taxon>
        <taxon>Panagrolaimidae</taxon>
        <taxon>Panagrellus</taxon>
    </lineage>
</organism>
<keyword evidence="2" id="KW-1185">Reference proteome</keyword>
<dbReference type="AlphaFoldDB" id="A0A7E4VRP7"/>
<protein>
    <submittedName>
        <fullName evidence="3">HP domain-containing protein</fullName>
    </submittedName>
</protein>
<reference evidence="3" key="2">
    <citation type="submission" date="2020-10" db="UniProtKB">
        <authorList>
            <consortium name="WormBaseParasite"/>
        </authorList>
    </citation>
    <scope>IDENTIFICATION</scope>
</reference>
<evidence type="ECO:0000313" key="3">
    <source>
        <dbReference type="WBParaSite" id="Pan_g2443.t1"/>
    </source>
</evidence>
<dbReference type="Pfam" id="PF06910">
    <property type="entry name" value="MEA1"/>
    <property type="match status" value="1"/>
</dbReference>
<sequence length="218" mass="22659">MGPLPNELPKAWVNGDSPPEGEDHEQDGWQIGFAVEVNGVGVEHVVGGGVGVDAGSDSDSDGYEGPGDGSDAEDHIRAGYQQLPTAVPSGAGGDAEEGDIVDDSPPASESNPTSAGITDPTFDRLQARINASTVPAEGSLPSSVRTDFEDALKSAESVHLSDADFGLTPSKHNSIDLSPDKIDAIRKAASQIKLPPPAWAKDVDDEKLAELLSKLKRK</sequence>
<feature type="region of interest" description="Disordered" evidence="1">
    <location>
        <begin position="45"/>
        <end position="121"/>
    </location>
</feature>
<reference evidence="2" key="1">
    <citation type="journal article" date="2013" name="Genetics">
        <title>The draft genome and transcriptome of Panagrellus redivivus are shaped by the harsh demands of a free-living lifestyle.</title>
        <authorList>
            <person name="Srinivasan J."/>
            <person name="Dillman A.R."/>
            <person name="Macchietto M.G."/>
            <person name="Heikkinen L."/>
            <person name="Lakso M."/>
            <person name="Fracchia K.M."/>
            <person name="Antoshechkin I."/>
            <person name="Mortazavi A."/>
            <person name="Wong G."/>
            <person name="Sternberg P.W."/>
        </authorList>
    </citation>
    <scope>NUCLEOTIDE SEQUENCE [LARGE SCALE GENOMIC DNA]</scope>
    <source>
        <strain evidence="2">MT8872</strain>
    </source>
</reference>
<name>A0A7E4VRP7_PANRE</name>
<evidence type="ECO:0000256" key="1">
    <source>
        <dbReference type="SAM" id="MobiDB-lite"/>
    </source>
</evidence>
<feature type="compositionally biased region" description="Polar residues" evidence="1">
    <location>
        <begin position="107"/>
        <end position="116"/>
    </location>
</feature>
<evidence type="ECO:0000313" key="2">
    <source>
        <dbReference type="Proteomes" id="UP000492821"/>
    </source>
</evidence>
<feature type="region of interest" description="Disordered" evidence="1">
    <location>
        <begin position="1"/>
        <end position="30"/>
    </location>
</feature>
<accession>A0A7E4VRP7</accession>
<dbReference type="WBParaSite" id="Pan_g2443.t1">
    <property type="protein sequence ID" value="Pan_g2443.t1"/>
    <property type="gene ID" value="Pan_g2443"/>
</dbReference>
<proteinExistence type="predicted"/>